<dbReference type="EMBL" id="AB987830">
    <property type="protein sequence ID" value="BAP60110.1"/>
    <property type="molecule type" value="Genomic_DNA"/>
</dbReference>
<reference evidence="3" key="1">
    <citation type="submission" date="2014-09" db="EMBL/GenBank/DDBJ databases">
        <title>Cryptic plasmid from halophilic bacteria.</title>
        <authorList>
            <person name="Tanaka R."/>
            <person name="Tokunaga H."/>
        </authorList>
    </citation>
    <scope>NUCLEOTIDE SEQUENCE</scope>
    <source>
        <strain evidence="3">40</strain>
        <plasmid evidence="3">pHAL40</plasmid>
    </source>
</reference>
<evidence type="ECO:0000259" key="2">
    <source>
        <dbReference type="Pfam" id="PF01051"/>
    </source>
</evidence>
<dbReference type="Gene3D" id="1.10.10.10">
    <property type="entry name" value="Winged helix-like DNA-binding domain superfamily/Winged helix DNA-binding domain"/>
    <property type="match status" value="2"/>
</dbReference>
<dbReference type="SUPFAM" id="SSF46785">
    <property type="entry name" value="Winged helix' DNA-binding domain"/>
    <property type="match status" value="2"/>
</dbReference>
<dbReference type="Pfam" id="PF21205">
    <property type="entry name" value="Rep3_C"/>
    <property type="match status" value="1"/>
</dbReference>
<geneLocation type="plasmid" evidence="3">
    <name>pHAL40</name>
</geneLocation>
<protein>
    <submittedName>
        <fullName evidence="3">Putative replication protein</fullName>
    </submittedName>
</protein>
<dbReference type="InterPro" id="IPR036388">
    <property type="entry name" value="WH-like_DNA-bd_sf"/>
</dbReference>
<evidence type="ECO:0000256" key="1">
    <source>
        <dbReference type="ARBA" id="ARBA00038283"/>
    </source>
</evidence>
<dbReference type="InterPro" id="IPR000525">
    <property type="entry name" value="Initiator_Rep_WH1"/>
</dbReference>
<feature type="domain" description="Initiator Rep protein WH1" evidence="2">
    <location>
        <begin position="6"/>
        <end position="155"/>
    </location>
</feature>
<proteinExistence type="inferred from homology"/>
<organism evidence="3">
    <name type="scientific">Halomonas sp. 40</name>
    <dbReference type="NCBI Taxonomy" id="223901"/>
    <lineage>
        <taxon>Bacteria</taxon>
        <taxon>Pseudomonadati</taxon>
        <taxon>Pseudomonadota</taxon>
        <taxon>Gammaproteobacteria</taxon>
        <taxon>Oceanospirillales</taxon>
        <taxon>Halomonadaceae</taxon>
        <taxon>Halomonas</taxon>
    </lineage>
</organism>
<dbReference type="GO" id="GO:0003887">
    <property type="term" value="F:DNA-directed DNA polymerase activity"/>
    <property type="evidence" value="ECO:0007669"/>
    <property type="project" value="InterPro"/>
</dbReference>
<dbReference type="AlphaFoldDB" id="A0A090ANA7"/>
<comment type="similarity">
    <text evidence="1">Belongs to the initiator RepB protein family.</text>
</comment>
<dbReference type="GO" id="GO:0006270">
    <property type="term" value="P:DNA replication initiation"/>
    <property type="evidence" value="ECO:0007669"/>
    <property type="project" value="InterPro"/>
</dbReference>
<name>A0A090ANA7_9GAMM</name>
<dbReference type="Pfam" id="PF01051">
    <property type="entry name" value="Rep3_N"/>
    <property type="match status" value="1"/>
</dbReference>
<evidence type="ECO:0000313" key="3">
    <source>
        <dbReference type="EMBL" id="BAP60110.1"/>
    </source>
</evidence>
<sequence length="291" mass="33413">MNTSLVYKANSLVEASYRLSLYEQRIVLACIAQVRRDAPLTDQQLYTVSAQKIANETGVGLKTAYRHLKAASERLYRREVTLHEAPNGAGGGKVRLTRWVQTVEYREAEGMVALRFGTDMVPYLSQLSEQFTRYALEDVAKMTSAHAIRLYELLCQWRDAGKRKVSVEWLREALQLEERYGRIPDLKRWVIQPAIEQINEHSPLWVKWDQCKTGRRVSHLIFTFGEKKTGEIADKPRKPKRTAPQTKGALYGIPMANIEAKAQPGESYEDAALRILEERRSRSLYRDESPD</sequence>
<accession>A0A090ANA7</accession>
<keyword evidence="3" id="KW-0614">Plasmid</keyword>
<dbReference type="InterPro" id="IPR036390">
    <property type="entry name" value="WH_DNA-bd_sf"/>
</dbReference>